<accession>A0A1Y2I2U0</accession>
<evidence type="ECO:0000313" key="2">
    <source>
        <dbReference type="EMBL" id="ORZ40283.1"/>
    </source>
</evidence>
<proteinExistence type="predicted"/>
<dbReference type="AlphaFoldDB" id="A0A1Y2I2U0"/>
<feature type="compositionally biased region" description="Polar residues" evidence="1">
    <location>
        <begin position="70"/>
        <end position="84"/>
    </location>
</feature>
<keyword evidence="3" id="KW-1185">Reference proteome</keyword>
<feature type="region of interest" description="Disordered" evidence="1">
    <location>
        <begin position="1"/>
        <end position="116"/>
    </location>
</feature>
<feature type="compositionally biased region" description="Polar residues" evidence="1">
    <location>
        <begin position="98"/>
        <end position="116"/>
    </location>
</feature>
<comment type="caution">
    <text evidence="2">The sequence shown here is derived from an EMBL/GenBank/DDBJ whole genome shotgun (WGS) entry which is preliminary data.</text>
</comment>
<organism evidence="2 3">
    <name type="scientific">Catenaria anguillulae PL171</name>
    <dbReference type="NCBI Taxonomy" id="765915"/>
    <lineage>
        <taxon>Eukaryota</taxon>
        <taxon>Fungi</taxon>
        <taxon>Fungi incertae sedis</taxon>
        <taxon>Blastocladiomycota</taxon>
        <taxon>Blastocladiomycetes</taxon>
        <taxon>Blastocladiales</taxon>
        <taxon>Catenariaceae</taxon>
        <taxon>Catenaria</taxon>
    </lineage>
</organism>
<protein>
    <submittedName>
        <fullName evidence="2">Uncharacterized protein</fullName>
    </submittedName>
</protein>
<sequence>MHSFQNNTRSRNPSEENSSSDPPGDHTVFSAPVHVHTQHGLTKGGTTPVAVPATHKHATATPIRVGGPASASTKPTPATLSRSASAAGLHQFRPAASKPTSAVPTPSRPHASSQALIDQLTTERDELRRKLDATSACASRLESDLVQERARSTHLASQLDNVSNDLEKLQLTMTELRDMNATLEGTLAESVEQAEQLWIELERDRGLLAEYQDLCNDAVQENDVYRAWLARVGEDPDDERKKEEILAIVMAEAGQEDGDEASLAHE</sequence>
<evidence type="ECO:0000256" key="1">
    <source>
        <dbReference type="SAM" id="MobiDB-lite"/>
    </source>
</evidence>
<reference evidence="2 3" key="1">
    <citation type="submission" date="2016-07" db="EMBL/GenBank/DDBJ databases">
        <title>Pervasive Adenine N6-methylation of Active Genes in Fungi.</title>
        <authorList>
            <consortium name="DOE Joint Genome Institute"/>
            <person name="Mondo S.J."/>
            <person name="Dannebaum R.O."/>
            <person name="Kuo R.C."/>
            <person name="Labutti K."/>
            <person name="Haridas S."/>
            <person name="Kuo A."/>
            <person name="Salamov A."/>
            <person name="Ahrendt S.R."/>
            <person name="Lipzen A."/>
            <person name="Sullivan W."/>
            <person name="Andreopoulos W.B."/>
            <person name="Clum A."/>
            <person name="Lindquist E."/>
            <person name="Daum C."/>
            <person name="Ramamoorthy G.K."/>
            <person name="Gryganskyi A."/>
            <person name="Culley D."/>
            <person name="Magnuson J.K."/>
            <person name="James T.Y."/>
            <person name="O'Malley M.A."/>
            <person name="Stajich J.E."/>
            <person name="Spatafora J.W."/>
            <person name="Visel A."/>
            <person name="Grigoriev I.V."/>
        </authorList>
    </citation>
    <scope>NUCLEOTIDE SEQUENCE [LARGE SCALE GENOMIC DNA]</scope>
    <source>
        <strain evidence="2 3">PL171</strain>
    </source>
</reference>
<gene>
    <name evidence="2" type="ORF">BCR44DRAFT_71304</name>
</gene>
<dbReference type="Proteomes" id="UP000193411">
    <property type="component" value="Unassembled WGS sequence"/>
</dbReference>
<dbReference type="EMBL" id="MCFL01000003">
    <property type="protein sequence ID" value="ORZ40283.1"/>
    <property type="molecule type" value="Genomic_DNA"/>
</dbReference>
<evidence type="ECO:0000313" key="3">
    <source>
        <dbReference type="Proteomes" id="UP000193411"/>
    </source>
</evidence>
<feature type="compositionally biased region" description="Low complexity" evidence="1">
    <location>
        <begin position="1"/>
        <end position="20"/>
    </location>
</feature>
<name>A0A1Y2I2U0_9FUNG</name>